<evidence type="ECO:0000313" key="7">
    <source>
        <dbReference type="EMBL" id="JAV60969.1"/>
    </source>
</evidence>
<reference evidence="7" key="1">
    <citation type="journal article" date="2016" name="Sci. Rep.">
        <title>Molecular characterization of firefly nuptial gifts: a multi-omics approach sheds light on postcopulatory sexual selection.</title>
        <authorList>
            <person name="Al-Wathiqui N."/>
            <person name="Fallon T.R."/>
            <person name="South A."/>
            <person name="Weng J.K."/>
            <person name="Lewis S.M."/>
        </authorList>
    </citation>
    <scope>NUCLEOTIDE SEQUENCE</scope>
</reference>
<dbReference type="PROSITE" id="PS00108">
    <property type="entry name" value="PROTEIN_KINASE_ST"/>
    <property type="match status" value="1"/>
</dbReference>
<gene>
    <name evidence="8" type="ORF">PPYR_13935</name>
</gene>
<organism evidence="7">
    <name type="scientific">Photinus pyralis</name>
    <name type="common">Common eastern firefly</name>
    <name type="synonym">Lampyris pyralis</name>
    <dbReference type="NCBI Taxonomy" id="7054"/>
    <lineage>
        <taxon>Eukaryota</taxon>
        <taxon>Metazoa</taxon>
        <taxon>Ecdysozoa</taxon>
        <taxon>Arthropoda</taxon>
        <taxon>Hexapoda</taxon>
        <taxon>Insecta</taxon>
        <taxon>Pterygota</taxon>
        <taxon>Neoptera</taxon>
        <taxon>Endopterygota</taxon>
        <taxon>Coleoptera</taxon>
        <taxon>Polyphaga</taxon>
        <taxon>Elateriformia</taxon>
        <taxon>Elateroidea</taxon>
        <taxon>Lampyridae</taxon>
        <taxon>Lampyrinae</taxon>
        <taxon>Photinus</taxon>
    </lineage>
</organism>
<dbReference type="InterPro" id="IPR000719">
    <property type="entry name" value="Prot_kinase_dom"/>
</dbReference>
<dbReference type="Proteomes" id="UP000327044">
    <property type="component" value="Unassembled WGS sequence"/>
</dbReference>
<accession>A0A1Y1KHM7</accession>
<feature type="region of interest" description="Disordered" evidence="5">
    <location>
        <begin position="558"/>
        <end position="578"/>
    </location>
</feature>
<dbReference type="InterPro" id="IPR008271">
    <property type="entry name" value="Ser/Thr_kinase_AS"/>
</dbReference>
<dbReference type="PROSITE" id="PS00107">
    <property type="entry name" value="PROTEIN_KINASE_ATP"/>
    <property type="match status" value="1"/>
</dbReference>
<feature type="domain" description="Protein kinase" evidence="6">
    <location>
        <begin position="40"/>
        <end position="375"/>
    </location>
</feature>
<evidence type="ECO:0000256" key="1">
    <source>
        <dbReference type="ARBA" id="ARBA00012513"/>
    </source>
</evidence>
<feature type="compositionally biased region" description="Low complexity" evidence="5">
    <location>
        <begin position="558"/>
        <end position="567"/>
    </location>
</feature>
<dbReference type="InParanoid" id="A0A1Y1KHM7"/>
<dbReference type="SUPFAM" id="SSF56112">
    <property type="entry name" value="Protein kinase-like (PK-like)"/>
    <property type="match status" value="1"/>
</dbReference>
<feature type="binding site" evidence="4">
    <location>
        <position position="74"/>
    </location>
    <ligand>
        <name>ATP</name>
        <dbReference type="ChEBI" id="CHEBI:30616"/>
    </ligand>
</feature>
<dbReference type="EC" id="2.7.11.1" evidence="1"/>
<dbReference type="EMBL" id="VVIM01000010">
    <property type="protein sequence ID" value="KAB0791974.1"/>
    <property type="molecule type" value="Genomic_DNA"/>
</dbReference>
<keyword evidence="2 4" id="KW-0547">Nucleotide-binding</keyword>
<evidence type="ECO:0000256" key="3">
    <source>
        <dbReference type="ARBA" id="ARBA00022840"/>
    </source>
</evidence>
<evidence type="ECO:0000313" key="8">
    <source>
        <dbReference type="EMBL" id="KAB0791974.1"/>
    </source>
</evidence>
<reference evidence="8" key="3">
    <citation type="submission" date="2019-08" db="EMBL/GenBank/DDBJ databases">
        <authorList>
            <consortium name="Photinus pyralis genome working group"/>
            <person name="Fallon T.R."/>
            <person name="Sander Lower S.E."/>
            <person name="Weng J.-K."/>
        </authorList>
    </citation>
    <scope>NUCLEOTIDE SEQUENCE</scope>
    <source>
        <strain evidence="8">1611_PpyrPB1</strain>
        <tissue evidence="8">Whole body</tissue>
    </source>
</reference>
<dbReference type="InterPro" id="IPR017441">
    <property type="entry name" value="Protein_kinase_ATP_BS"/>
</dbReference>
<protein>
    <recommendedName>
        <fullName evidence="1">non-specific serine/threonine protein kinase</fullName>
        <ecNumber evidence="1">2.7.11.1</ecNumber>
    </recommendedName>
</protein>
<evidence type="ECO:0000256" key="4">
    <source>
        <dbReference type="PROSITE-ProRule" id="PRU10141"/>
    </source>
</evidence>
<evidence type="ECO:0000313" key="9">
    <source>
        <dbReference type="Proteomes" id="UP000327044"/>
    </source>
</evidence>
<keyword evidence="3 4" id="KW-0067">ATP-binding</keyword>
<proteinExistence type="predicted"/>
<feature type="compositionally biased region" description="Basic and acidic residues" evidence="5">
    <location>
        <begin position="1"/>
        <end position="20"/>
    </location>
</feature>
<evidence type="ECO:0000256" key="2">
    <source>
        <dbReference type="ARBA" id="ARBA00022741"/>
    </source>
</evidence>
<keyword evidence="9" id="KW-1185">Reference proteome</keyword>
<dbReference type="EMBL" id="GEZM01083862">
    <property type="protein sequence ID" value="JAV60969.1"/>
    <property type="molecule type" value="Transcribed_RNA"/>
</dbReference>
<feature type="region of interest" description="Disordered" evidence="5">
    <location>
        <begin position="1"/>
        <end position="23"/>
    </location>
</feature>
<dbReference type="GO" id="GO:0005524">
    <property type="term" value="F:ATP binding"/>
    <property type="evidence" value="ECO:0007669"/>
    <property type="project" value="UniProtKB-UniRule"/>
</dbReference>
<dbReference type="InterPro" id="IPR050235">
    <property type="entry name" value="CK1_Ser-Thr_kinase"/>
</dbReference>
<dbReference type="Gene3D" id="1.10.510.10">
    <property type="entry name" value="Transferase(Phosphotransferase) domain 1"/>
    <property type="match status" value="2"/>
</dbReference>
<dbReference type="AlphaFoldDB" id="A0A1Y1KHM7"/>
<dbReference type="SMART" id="SM00220">
    <property type="entry name" value="S_TKc"/>
    <property type="match status" value="1"/>
</dbReference>
<reference evidence="8 9" key="2">
    <citation type="journal article" date="2018" name="Elife">
        <title>Firefly genomes illuminate parallel origins of bioluminescence in beetles.</title>
        <authorList>
            <person name="Fallon T.R."/>
            <person name="Lower S.E."/>
            <person name="Chang C.H."/>
            <person name="Bessho-Uehara M."/>
            <person name="Martin G.J."/>
            <person name="Bewick A.J."/>
            <person name="Behringer M."/>
            <person name="Debat H.J."/>
            <person name="Wong I."/>
            <person name="Day J.C."/>
            <person name="Suvorov A."/>
            <person name="Silva C.J."/>
            <person name="Stanger-Hall K.F."/>
            <person name="Hall D.W."/>
            <person name="Schmitz R.J."/>
            <person name="Nelson D.R."/>
            <person name="Lewis S.M."/>
            <person name="Shigenobu S."/>
            <person name="Bybee S.M."/>
            <person name="Larracuente A.M."/>
            <person name="Oba Y."/>
            <person name="Weng J.K."/>
        </authorList>
    </citation>
    <scope>NUCLEOTIDE SEQUENCE [LARGE SCALE GENOMIC DNA]</scope>
    <source>
        <strain evidence="8">1611_PpyrPB1</strain>
        <tissue evidence="8">Whole body</tissue>
    </source>
</reference>
<dbReference type="InterPro" id="IPR011009">
    <property type="entry name" value="Kinase-like_dom_sf"/>
</dbReference>
<evidence type="ECO:0000259" key="6">
    <source>
        <dbReference type="PROSITE" id="PS50011"/>
    </source>
</evidence>
<dbReference type="PROSITE" id="PS50011">
    <property type="entry name" value="PROTEIN_KINASE_DOM"/>
    <property type="match status" value="1"/>
</dbReference>
<dbReference type="PANTHER" id="PTHR11909">
    <property type="entry name" value="CASEIN KINASE-RELATED"/>
    <property type="match status" value="1"/>
</dbReference>
<name>A0A1Y1KHM7_PHOPY</name>
<dbReference type="OrthoDB" id="2687620at2759"/>
<evidence type="ECO:0000256" key="5">
    <source>
        <dbReference type="SAM" id="MobiDB-lite"/>
    </source>
</evidence>
<dbReference type="GO" id="GO:0004674">
    <property type="term" value="F:protein serine/threonine kinase activity"/>
    <property type="evidence" value="ECO:0007669"/>
    <property type="project" value="UniProtKB-EC"/>
</dbReference>
<sequence>MKKRFNNERDSSEPPDKKTEISTGDIKAGTMLVDILGNMWKLGKTVGLGGFGEIYLASDDISGDVSADAPFVAKVESHTSGPLFVEIHCYLRIGKAAAIKQWKTDRKTQHLAIPHYVAYGSHTVGDNKYRFLILPRYEKDLQAIFDVKRKFNLKTALTISLQIVDALEYLHDNGYVHSDIKASNILYNEYKKKPSTPNGKSIRYSGCRPVRTCKVRKIQRVLRTNFYLYNEESKTEAQPMNNIDQIFLLDYGLACKYVTSTGEPKPYDYDSRKAHAGTILFCSRDAHEGAQSPRSDLECLGFNLIYWLTSDLPWSKSSDPETVHKKKCRYMQNLKPFLEYAFNFEYPRFLYDYFTYLQSLEFERKPDYSYIRTLFGKALKEYGYKDDLLLDFDNREGWGRKQKKTKCNSENVKVKCAKMLLQRAPLQSNLPVRRKVIKRDVVKRKKDWISQLVDPEVIIKRARERKLTDTSENSGIQNLDIHALNPTSAMLDVFNKSMERLNSNGHSPRDRGDIFATYIEGYTPAMVEVYNRMKERQYLEYQAVLAKLKRSKKKAAKRVQSAKSKVSQAERATVNKKDKSKVITLKRTYSLRG</sequence>
<dbReference type="Pfam" id="PF00069">
    <property type="entry name" value="Pkinase"/>
    <property type="match status" value="1"/>
</dbReference>